<reference evidence="1" key="1">
    <citation type="journal article" date="2020" name="Nature">
        <title>Giant virus diversity and host interactions through global metagenomics.</title>
        <authorList>
            <person name="Schulz F."/>
            <person name="Roux S."/>
            <person name="Paez-Espino D."/>
            <person name="Jungbluth S."/>
            <person name="Walsh D.A."/>
            <person name="Denef V.J."/>
            <person name="McMahon K.D."/>
            <person name="Konstantinidis K.T."/>
            <person name="Eloe-Fadrosh E.A."/>
            <person name="Kyrpides N.C."/>
            <person name="Woyke T."/>
        </authorList>
    </citation>
    <scope>NUCLEOTIDE SEQUENCE</scope>
    <source>
        <strain evidence="1">GVMAG-S-3300012919-55</strain>
    </source>
</reference>
<evidence type="ECO:0000313" key="1">
    <source>
        <dbReference type="EMBL" id="QHU17835.1"/>
    </source>
</evidence>
<dbReference type="AlphaFoldDB" id="A0A6C0KIR3"/>
<accession>A0A6C0KIR3</accession>
<dbReference type="EMBL" id="MN740918">
    <property type="protein sequence ID" value="QHU17835.1"/>
    <property type="molecule type" value="Genomic_DNA"/>
</dbReference>
<organism evidence="1">
    <name type="scientific">viral metagenome</name>
    <dbReference type="NCBI Taxonomy" id="1070528"/>
    <lineage>
        <taxon>unclassified sequences</taxon>
        <taxon>metagenomes</taxon>
        <taxon>organismal metagenomes</taxon>
    </lineage>
</organism>
<protein>
    <submittedName>
        <fullName evidence="1">Uncharacterized protein</fullName>
    </submittedName>
</protein>
<name>A0A6C0KIR3_9ZZZZ</name>
<sequence>MENTISFSDEKNELKCDIHITAKKLKDGCYMLSYVNTYSGDINRSKELHPLHCKSIQDDDESMLEGLIVTGNPITEHMVSCLMSKDDSSKKIYDTGCRPFHDYCGEVMRALVELEF</sequence>
<proteinExistence type="predicted"/>